<keyword evidence="2" id="KW-1133">Transmembrane helix</keyword>
<comment type="caution">
    <text evidence="3">The sequence shown here is derived from an EMBL/GenBank/DDBJ whole genome shotgun (WGS) entry which is preliminary data.</text>
</comment>
<dbReference type="InterPro" id="IPR009003">
    <property type="entry name" value="Peptidase_S1_PA"/>
</dbReference>
<feature type="compositionally biased region" description="Low complexity" evidence="1">
    <location>
        <begin position="18"/>
        <end position="37"/>
    </location>
</feature>
<dbReference type="AlphaFoldDB" id="A0A840F3D8"/>
<dbReference type="InterPro" id="IPR043504">
    <property type="entry name" value="Peptidase_S1_PA_chymotrypsin"/>
</dbReference>
<dbReference type="EMBL" id="JACIFP010000001">
    <property type="protein sequence ID" value="MBB4134800.1"/>
    <property type="molecule type" value="Genomic_DNA"/>
</dbReference>
<protein>
    <recommendedName>
        <fullName evidence="5">Trypsin</fullName>
    </recommendedName>
</protein>
<keyword evidence="2" id="KW-0812">Transmembrane</keyword>
<accession>A0A840F3D8</accession>
<evidence type="ECO:0000313" key="3">
    <source>
        <dbReference type="EMBL" id="MBB4134800.1"/>
    </source>
</evidence>
<reference evidence="3 4" key="1">
    <citation type="submission" date="2020-08" db="EMBL/GenBank/DDBJ databases">
        <title>Sequencing the genomes of 1000 actinobacteria strains.</title>
        <authorList>
            <person name="Klenk H.-P."/>
        </authorList>
    </citation>
    <scope>NUCLEOTIDE SEQUENCE [LARGE SCALE GENOMIC DNA]</scope>
    <source>
        <strain evidence="3 4">DSM 45298</strain>
    </source>
</reference>
<dbReference type="SUPFAM" id="SSF50494">
    <property type="entry name" value="Trypsin-like serine proteases"/>
    <property type="match status" value="1"/>
</dbReference>
<evidence type="ECO:0000313" key="4">
    <source>
        <dbReference type="Proteomes" id="UP000551501"/>
    </source>
</evidence>
<evidence type="ECO:0000256" key="2">
    <source>
        <dbReference type="SAM" id="Phobius"/>
    </source>
</evidence>
<dbReference type="RefSeq" id="WP_183369918.1">
    <property type="nucleotide sequence ID" value="NZ_BAABHL010000037.1"/>
</dbReference>
<keyword evidence="4" id="KW-1185">Reference proteome</keyword>
<proteinExistence type="predicted"/>
<gene>
    <name evidence="3" type="ORF">BKA16_001352</name>
</gene>
<keyword evidence="2" id="KW-0472">Membrane</keyword>
<feature type="region of interest" description="Disordered" evidence="1">
    <location>
        <begin position="78"/>
        <end position="98"/>
    </location>
</feature>
<dbReference type="Gene3D" id="2.40.10.10">
    <property type="entry name" value="Trypsin-like serine proteases"/>
    <property type="match status" value="2"/>
</dbReference>
<evidence type="ECO:0008006" key="5">
    <source>
        <dbReference type="Google" id="ProtNLM"/>
    </source>
</evidence>
<feature type="region of interest" description="Disordered" evidence="1">
    <location>
        <begin position="1"/>
        <end position="42"/>
    </location>
</feature>
<sequence length="340" mass="36562">MTNYPQFPPPDQQPPRPQQHYPAPHQPQNPYGGQPQNSYMQPPTPKKKYLWLKIALAIVGVLLLVLVIAAFILGADSDETEDTGTGATPSLGAEPSQVEIDTDKVGSGEVMRDSTNFKHLSTPQRIMPGAKYVVSSGDSLSFCSFGWMVREPTEPNQIYNLTAGHCGKPGDVVYLDPSGKEDPSGFVQIGTFIAQDYAGEETIKTGNDYALIAFDPAVNEYISATPDISTLSGQKLQVVGVATGADLAKWKPYTCHLGFRSGLSCGPFQKMTTETNLVFNGITDHGDSGGVIWSFEADDPTQIAASGIVSWVEFSEDAASTNGKTIDTVIEALGLQLLRD</sequence>
<feature type="transmembrane region" description="Helical" evidence="2">
    <location>
        <begin position="50"/>
        <end position="73"/>
    </location>
</feature>
<feature type="compositionally biased region" description="Pro residues" evidence="1">
    <location>
        <begin position="1"/>
        <end position="17"/>
    </location>
</feature>
<dbReference type="Proteomes" id="UP000551501">
    <property type="component" value="Unassembled WGS sequence"/>
</dbReference>
<organism evidence="3 4">
    <name type="scientific">Gordonia humi</name>
    <dbReference type="NCBI Taxonomy" id="686429"/>
    <lineage>
        <taxon>Bacteria</taxon>
        <taxon>Bacillati</taxon>
        <taxon>Actinomycetota</taxon>
        <taxon>Actinomycetes</taxon>
        <taxon>Mycobacteriales</taxon>
        <taxon>Gordoniaceae</taxon>
        <taxon>Gordonia</taxon>
    </lineage>
</organism>
<evidence type="ECO:0000256" key="1">
    <source>
        <dbReference type="SAM" id="MobiDB-lite"/>
    </source>
</evidence>
<name>A0A840F3D8_9ACTN</name>